<evidence type="ECO:0000256" key="11">
    <source>
        <dbReference type="ARBA" id="ARBA00023163"/>
    </source>
</evidence>
<dbReference type="PROSITE" id="PS50880">
    <property type="entry name" value="TOPRIM"/>
    <property type="match status" value="1"/>
</dbReference>
<evidence type="ECO:0000256" key="12">
    <source>
        <dbReference type="HAMAP-Rule" id="MF_00974"/>
    </source>
</evidence>
<dbReference type="Gene3D" id="1.20.50.20">
    <property type="entry name" value="DnaG, RNA polymerase domain, helical bundle"/>
    <property type="match status" value="1"/>
</dbReference>
<dbReference type="InterPro" id="IPR050219">
    <property type="entry name" value="DnaG_primase"/>
</dbReference>
<dbReference type="SMART" id="SM00400">
    <property type="entry name" value="ZnF_CHCC"/>
    <property type="match status" value="1"/>
</dbReference>
<dbReference type="GO" id="GO:0000428">
    <property type="term" value="C:DNA-directed RNA polymerase complex"/>
    <property type="evidence" value="ECO:0007669"/>
    <property type="project" value="UniProtKB-KW"/>
</dbReference>
<reference evidence="16 17" key="1">
    <citation type="journal article" date="2011" name="Front. Microbiol.">
        <title>Genomic signatures of strain selection and enhancement in Bacillus atrophaeus var. globigii, a historical biowarfare simulant.</title>
        <authorList>
            <person name="Gibbons H.S."/>
            <person name="Broomall S.M."/>
            <person name="McNew L.A."/>
            <person name="Daligault H."/>
            <person name="Chapman C."/>
            <person name="Bruce D."/>
            <person name="Karavis M."/>
            <person name="Krepps M."/>
            <person name="McGregor P.A."/>
            <person name="Hong C."/>
            <person name="Park K.H."/>
            <person name="Akmal A."/>
            <person name="Feldman A."/>
            <person name="Lin J.S."/>
            <person name="Chang W.E."/>
            <person name="Higgs B.W."/>
            <person name="Demirev P."/>
            <person name="Lindquist J."/>
            <person name="Liem A."/>
            <person name="Fochler E."/>
            <person name="Read T.D."/>
            <person name="Tapia R."/>
            <person name="Johnson S."/>
            <person name="Bishop-Lilly K.A."/>
            <person name="Detter C."/>
            <person name="Han C."/>
            <person name="Sozhamannan S."/>
            <person name="Rosenzweig C.N."/>
            <person name="Skowronski E.W."/>
        </authorList>
    </citation>
    <scope>NUCLEOTIDE SEQUENCE [LARGE SCALE GENOMIC DNA]</scope>
    <source>
        <strain evidence="16 17">GYP-17</strain>
    </source>
</reference>
<dbReference type="NCBIfam" id="TIGR01391">
    <property type="entry name" value="dnaG"/>
    <property type="match status" value="1"/>
</dbReference>
<dbReference type="InterPro" id="IPR006295">
    <property type="entry name" value="DNA_primase_DnaG"/>
</dbReference>
<evidence type="ECO:0000259" key="15">
    <source>
        <dbReference type="PROSITE" id="PS50880"/>
    </source>
</evidence>
<dbReference type="InterPro" id="IPR016136">
    <property type="entry name" value="DNA_helicase_N/primase_C"/>
</dbReference>
<keyword evidence="3 12" id="KW-0808">Transferase</keyword>
<keyword evidence="2 12" id="KW-0639">Primosome</keyword>
<dbReference type="SMART" id="SM00766">
    <property type="entry name" value="DnaG_DnaB_bind"/>
    <property type="match status" value="1"/>
</dbReference>
<comment type="function">
    <text evidence="12 13">RNA polymerase that catalyzes the synthesis of short RNA molecules used as primers for DNA polymerase during DNA replication.</text>
</comment>
<dbReference type="RefSeq" id="WP_126777380.1">
    <property type="nucleotide sequence ID" value="NZ_PIPM01000010.1"/>
</dbReference>
<dbReference type="FunFam" id="3.90.580.10:FF:000001">
    <property type="entry name" value="DNA primase"/>
    <property type="match status" value="1"/>
</dbReference>
<dbReference type="Pfam" id="PF08275">
    <property type="entry name" value="DNAG_N"/>
    <property type="match status" value="1"/>
</dbReference>
<dbReference type="PANTHER" id="PTHR30313">
    <property type="entry name" value="DNA PRIMASE"/>
    <property type="match status" value="1"/>
</dbReference>
<dbReference type="GO" id="GO:0003899">
    <property type="term" value="F:DNA-directed RNA polymerase activity"/>
    <property type="evidence" value="ECO:0007669"/>
    <property type="project" value="UniProtKB-UniRule"/>
</dbReference>
<accession>A0A432WCI3</accession>
<keyword evidence="5 12" id="KW-0235">DNA replication</keyword>
<dbReference type="GO" id="GO:0005737">
    <property type="term" value="C:cytoplasm"/>
    <property type="evidence" value="ECO:0007669"/>
    <property type="project" value="TreeGrafter"/>
</dbReference>
<name>A0A432WCI3_9GAMM</name>
<dbReference type="AlphaFoldDB" id="A0A432WCI3"/>
<dbReference type="InterPro" id="IPR036977">
    <property type="entry name" value="DNA_primase_Znf_CHC2"/>
</dbReference>
<dbReference type="SUPFAM" id="SSF117023">
    <property type="entry name" value="DNA primase DnaG, C-terminal domain"/>
    <property type="match status" value="1"/>
</dbReference>
<evidence type="ECO:0000256" key="1">
    <source>
        <dbReference type="ARBA" id="ARBA00022478"/>
    </source>
</evidence>
<dbReference type="SMART" id="SM00493">
    <property type="entry name" value="TOPRIM"/>
    <property type="match status" value="1"/>
</dbReference>
<comment type="catalytic activity">
    <reaction evidence="12">
        <text>ssDNA + n NTP = ssDNA/pppN(pN)n-1 hybrid + (n-1) diphosphate.</text>
        <dbReference type="EC" id="2.7.7.101"/>
    </reaction>
</comment>
<dbReference type="Pfam" id="PF08278">
    <property type="entry name" value="DnaG_DnaB_bind"/>
    <property type="match status" value="1"/>
</dbReference>
<dbReference type="EC" id="2.7.7.101" evidence="12"/>
<dbReference type="CDD" id="cd03364">
    <property type="entry name" value="TOPRIM_DnaG_primases"/>
    <property type="match status" value="1"/>
</dbReference>
<dbReference type="InterPro" id="IPR019475">
    <property type="entry name" value="DNA_primase_DnaB-bd"/>
</dbReference>
<dbReference type="InterPro" id="IPR006171">
    <property type="entry name" value="TOPRIM_dom"/>
</dbReference>
<keyword evidence="9" id="KW-0460">Magnesium</keyword>
<comment type="caution">
    <text evidence="16">The sequence shown here is derived from an EMBL/GenBank/DDBJ whole genome shotgun (WGS) entry which is preliminary data.</text>
</comment>
<keyword evidence="6 12" id="KW-0479">Metal-binding</keyword>
<dbReference type="GO" id="GO:0008270">
    <property type="term" value="F:zinc ion binding"/>
    <property type="evidence" value="ECO:0007669"/>
    <property type="project" value="UniProtKB-UniRule"/>
</dbReference>
<dbReference type="InterPro" id="IPR002694">
    <property type="entry name" value="Znf_CHC2"/>
</dbReference>
<keyword evidence="17" id="KW-1185">Reference proteome</keyword>
<dbReference type="Gene3D" id="3.90.980.10">
    <property type="entry name" value="DNA primase, catalytic core, N-terminal domain"/>
    <property type="match status" value="1"/>
</dbReference>
<feature type="domain" description="Toprim" evidence="15">
    <location>
        <begin position="262"/>
        <end position="344"/>
    </location>
</feature>
<keyword evidence="10 12" id="KW-0238">DNA-binding</keyword>
<evidence type="ECO:0000256" key="10">
    <source>
        <dbReference type="ARBA" id="ARBA00023125"/>
    </source>
</evidence>
<evidence type="ECO:0000256" key="4">
    <source>
        <dbReference type="ARBA" id="ARBA00022695"/>
    </source>
</evidence>
<protein>
    <recommendedName>
        <fullName evidence="12 13">DNA primase</fullName>
        <ecNumber evidence="12">2.7.7.101</ecNumber>
    </recommendedName>
</protein>
<dbReference type="Gene3D" id="1.10.860.10">
    <property type="entry name" value="DNAb Helicase, Chain A"/>
    <property type="match status" value="1"/>
</dbReference>
<dbReference type="InterPro" id="IPR037068">
    <property type="entry name" value="DNA_primase_core_N_sf"/>
</dbReference>
<dbReference type="Pfam" id="PF13155">
    <property type="entry name" value="Toprim_2"/>
    <property type="match status" value="1"/>
</dbReference>
<dbReference type="Pfam" id="PF01807">
    <property type="entry name" value="Zn_ribbon_DnaG"/>
    <property type="match status" value="1"/>
</dbReference>
<dbReference type="GO" id="GO:0006269">
    <property type="term" value="P:DNA replication, synthesis of primer"/>
    <property type="evidence" value="ECO:0007669"/>
    <property type="project" value="UniProtKB-UniRule"/>
</dbReference>
<dbReference type="Gene3D" id="3.40.1360.10">
    <property type="match status" value="1"/>
</dbReference>
<keyword evidence="8 12" id="KW-0862">Zinc</keyword>
<dbReference type="GO" id="GO:0003677">
    <property type="term" value="F:DNA binding"/>
    <property type="evidence" value="ECO:0007669"/>
    <property type="project" value="UniProtKB-KW"/>
</dbReference>
<gene>
    <name evidence="12" type="primary">dnaG</name>
    <name evidence="16" type="ORF">CWE11_09535</name>
</gene>
<evidence type="ECO:0000256" key="3">
    <source>
        <dbReference type="ARBA" id="ARBA00022679"/>
    </source>
</evidence>
<evidence type="ECO:0000256" key="6">
    <source>
        <dbReference type="ARBA" id="ARBA00022723"/>
    </source>
</evidence>
<dbReference type="InterPro" id="IPR013264">
    <property type="entry name" value="DNAG_N"/>
</dbReference>
<comment type="similarity">
    <text evidence="12 13">Belongs to the DnaG primase family.</text>
</comment>
<dbReference type="FunFam" id="3.90.980.10:FF:000001">
    <property type="entry name" value="DNA primase"/>
    <property type="match status" value="1"/>
</dbReference>
<dbReference type="PANTHER" id="PTHR30313:SF2">
    <property type="entry name" value="DNA PRIMASE"/>
    <property type="match status" value="1"/>
</dbReference>
<dbReference type="PIRSF" id="PIRSF002811">
    <property type="entry name" value="DnaG"/>
    <property type="match status" value="1"/>
</dbReference>
<feature type="zinc finger region" description="CHC2-type" evidence="12 14">
    <location>
        <begin position="40"/>
        <end position="64"/>
    </location>
</feature>
<dbReference type="InterPro" id="IPR030846">
    <property type="entry name" value="DnaG_bac"/>
</dbReference>
<dbReference type="OrthoDB" id="9803773at2"/>
<evidence type="ECO:0000313" key="17">
    <source>
        <dbReference type="Proteomes" id="UP000288405"/>
    </source>
</evidence>
<dbReference type="Pfam" id="PF10410">
    <property type="entry name" value="DnaB_bind"/>
    <property type="match status" value="1"/>
</dbReference>
<evidence type="ECO:0000313" key="16">
    <source>
        <dbReference type="EMBL" id="RUO30188.1"/>
    </source>
</evidence>
<evidence type="ECO:0000256" key="2">
    <source>
        <dbReference type="ARBA" id="ARBA00022515"/>
    </source>
</evidence>
<dbReference type="GO" id="GO:1990077">
    <property type="term" value="C:primosome complex"/>
    <property type="evidence" value="ECO:0007669"/>
    <property type="project" value="UniProtKB-KW"/>
</dbReference>
<dbReference type="InterPro" id="IPR013173">
    <property type="entry name" value="DNA_primase_DnaG_DnaB-bd_dom"/>
</dbReference>
<comment type="domain">
    <text evidence="12">Contains an N-terminal zinc-binding domain, a central core domain that contains the primase activity, and a C-terminal DnaB-binding domain.</text>
</comment>
<dbReference type="SUPFAM" id="SSF57783">
    <property type="entry name" value="Zinc beta-ribbon"/>
    <property type="match status" value="1"/>
</dbReference>
<evidence type="ECO:0000256" key="9">
    <source>
        <dbReference type="ARBA" id="ARBA00022842"/>
    </source>
</evidence>
<keyword evidence="7 12" id="KW-0863">Zinc-finger</keyword>
<evidence type="ECO:0000256" key="14">
    <source>
        <dbReference type="PIRSR" id="PIRSR002811-1"/>
    </source>
</evidence>
<sequence length="582" mass="66081">MAGLIPRDFIQDLVARADIVSVVESRVRLKKAGRNYQACCPFHNEKSPSFTVAPDKQFYHCFGCGAHGNALDFIMEYDGLEFPDAVEELASSMGMEVPREQRAGSGKPARAKAEIEDDFQLMERCAKFFANQLKTSPERERVIGYLKNRGLSGEVVRDFGIGYAPEAWDAILKEFGGTKERQQQLLALKMITENDRGKRFDFFRDRIMFPIRDRRGRVVGFGGRVLDKGEPKYLNSPETRLFHKGRELYGFYEMKQHHRELERVIIVEGYMDVVALAQYGVTNAVAALGTAATSDHLQLLFRQAKHVVCCFDGDRAGRDAAWRALENALPLLRDGTDLRFLFLPDGEDPDTIVRAEGAEGFQARVDKAQSFRDYFFEHITADLDLRTDAGKSALVANARPLIERVASDFYRGLLMETLAGKLSRTVQEIEKLVPVPTQVRTGSTAAKAKPLSPIARAIGLLVQHPYLGQLVPVHPELEGLQLEGIKVFMGLHRQTQAATLTTAQVLEAWRGTKHEPHLRKLASWEHQVLEENIEQEFLETFMFLIDRYLEQRYEELKALPAHEMSKERLHELNELIRMMKRS</sequence>
<dbReference type="FunFam" id="3.40.1360.10:FF:000002">
    <property type="entry name" value="DNA primase"/>
    <property type="match status" value="1"/>
</dbReference>
<dbReference type="EMBL" id="PIPM01000010">
    <property type="protein sequence ID" value="RUO30188.1"/>
    <property type="molecule type" value="Genomic_DNA"/>
</dbReference>
<proteinExistence type="inferred from homology"/>
<evidence type="ECO:0000256" key="5">
    <source>
        <dbReference type="ARBA" id="ARBA00022705"/>
    </source>
</evidence>
<dbReference type="Proteomes" id="UP000288405">
    <property type="component" value="Unassembled WGS sequence"/>
</dbReference>
<dbReference type="InterPro" id="IPR034151">
    <property type="entry name" value="TOPRIM_DnaG_bac"/>
</dbReference>
<keyword evidence="1 12" id="KW-0240">DNA-directed RNA polymerase</keyword>
<comment type="subunit">
    <text evidence="12">Monomer. Interacts with DnaB.</text>
</comment>
<dbReference type="HAMAP" id="MF_00974">
    <property type="entry name" value="DNA_primase_DnaG"/>
    <property type="match status" value="1"/>
</dbReference>
<dbReference type="SUPFAM" id="SSF56731">
    <property type="entry name" value="DNA primase core"/>
    <property type="match status" value="1"/>
</dbReference>
<dbReference type="Gene3D" id="3.90.580.10">
    <property type="entry name" value="Zinc finger, CHC2-type domain"/>
    <property type="match status" value="1"/>
</dbReference>
<organism evidence="16 17">
    <name type="scientific">Aliidiomarina sanyensis</name>
    <dbReference type="NCBI Taxonomy" id="1249555"/>
    <lineage>
        <taxon>Bacteria</taxon>
        <taxon>Pseudomonadati</taxon>
        <taxon>Pseudomonadota</taxon>
        <taxon>Gammaproteobacteria</taxon>
        <taxon>Alteromonadales</taxon>
        <taxon>Idiomarinaceae</taxon>
        <taxon>Aliidiomarina</taxon>
    </lineage>
</organism>
<evidence type="ECO:0000256" key="8">
    <source>
        <dbReference type="ARBA" id="ARBA00022833"/>
    </source>
</evidence>
<evidence type="ECO:0000256" key="7">
    <source>
        <dbReference type="ARBA" id="ARBA00022771"/>
    </source>
</evidence>
<evidence type="ECO:0000256" key="13">
    <source>
        <dbReference type="PIRNR" id="PIRNR002811"/>
    </source>
</evidence>
<keyword evidence="11 12" id="KW-0804">Transcription</keyword>
<keyword evidence="4 12" id="KW-0548">Nucleotidyltransferase</keyword>
<comment type="cofactor">
    <cofactor evidence="12 13 14">
        <name>Zn(2+)</name>
        <dbReference type="ChEBI" id="CHEBI:29105"/>
    </cofactor>
    <text evidence="12 13 14">Binds 1 zinc ion per monomer.</text>
</comment>